<feature type="region of interest" description="Disordered" evidence="1">
    <location>
        <begin position="1"/>
        <end position="42"/>
    </location>
</feature>
<evidence type="ECO:0000313" key="3">
    <source>
        <dbReference type="Proteomes" id="UP001642360"/>
    </source>
</evidence>
<sequence>MKRSLRVRNKEEGAHGAKAAGGVDGGEGRDDASLGAGEPSISGEVVVLNPSMNGKEPNRGRALGEVGQLLGDACSRRERGRDGERREPSSIGDACIIEKRYFGQLQEASGQA</sequence>
<reference evidence="2 3" key="1">
    <citation type="submission" date="2024-02" db="EMBL/GenBank/DDBJ databases">
        <authorList>
            <person name="Vignale AGUSTIN F."/>
            <person name="Sosa J E."/>
            <person name="Modenutti C."/>
        </authorList>
    </citation>
    <scope>NUCLEOTIDE SEQUENCE [LARGE SCALE GENOMIC DNA]</scope>
</reference>
<gene>
    <name evidence="2" type="ORF">ILEXP_LOCUS16616</name>
</gene>
<organism evidence="2 3">
    <name type="scientific">Ilex paraguariensis</name>
    <name type="common">yerba mate</name>
    <dbReference type="NCBI Taxonomy" id="185542"/>
    <lineage>
        <taxon>Eukaryota</taxon>
        <taxon>Viridiplantae</taxon>
        <taxon>Streptophyta</taxon>
        <taxon>Embryophyta</taxon>
        <taxon>Tracheophyta</taxon>
        <taxon>Spermatophyta</taxon>
        <taxon>Magnoliopsida</taxon>
        <taxon>eudicotyledons</taxon>
        <taxon>Gunneridae</taxon>
        <taxon>Pentapetalae</taxon>
        <taxon>asterids</taxon>
        <taxon>campanulids</taxon>
        <taxon>Aquifoliales</taxon>
        <taxon>Aquifoliaceae</taxon>
        <taxon>Ilex</taxon>
    </lineage>
</organism>
<dbReference type="EMBL" id="CAUOFW020001775">
    <property type="protein sequence ID" value="CAK9148652.1"/>
    <property type="molecule type" value="Genomic_DNA"/>
</dbReference>
<name>A0ABC8RVW8_9AQUA</name>
<accession>A0ABC8RVW8</accession>
<comment type="caution">
    <text evidence="2">The sequence shown here is derived from an EMBL/GenBank/DDBJ whole genome shotgun (WGS) entry which is preliminary data.</text>
</comment>
<evidence type="ECO:0000256" key="1">
    <source>
        <dbReference type="SAM" id="MobiDB-lite"/>
    </source>
</evidence>
<keyword evidence="3" id="KW-1185">Reference proteome</keyword>
<evidence type="ECO:0000313" key="2">
    <source>
        <dbReference type="EMBL" id="CAK9148652.1"/>
    </source>
</evidence>
<proteinExistence type="predicted"/>
<dbReference type="Proteomes" id="UP001642360">
    <property type="component" value="Unassembled WGS sequence"/>
</dbReference>
<protein>
    <submittedName>
        <fullName evidence="2">Uncharacterized protein</fullName>
    </submittedName>
</protein>
<dbReference type="AlphaFoldDB" id="A0ABC8RVW8"/>